<sequence>MKVNLKKLFIATIIGAGVFVSKPAKAFYYDTSDNVNYTNNLINSTRNYILGSEVIGHTGKGNYTMSLLPSIIFLAAWFYIYGKKKEK</sequence>
<organism evidence="3">
    <name type="scientific">Leptotrichia rugosa</name>
    <dbReference type="NCBI Taxonomy" id="3239302"/>
    <lineage>
        <taxon>Bacteria</taxon>
        <taxon>Fusobacteriati</taxon>
        <taxon>Fusobacteriota</taxon>
        <taxon>Fusobacteriia</taxon>
        <taxon>Fusobacteriales</taxon>
        <taxon>Leptotrichiaceae</taxon>
        <taxon>Leptotrichia</taxon>
    </lineage>
</organism>
<feature type="signal peptide" evidence="2">
    <location>
        <begin position="1"/>
        <end position="26"/>
    </location>
</feature>
<keyword evidence="1" id="KW-0472">Membrane</keyword>
<dbReference type="AlphaFoldDB" id="A0AB39VFU8"/>
<gene>
    <name evidence="3" type="ORF">AB8B22_09245</name>
</gene>
<keyword evidence="1" id="KW-0812">Transmembrane</keyword>
<evidence type="ECO:0000313" key="3">
    <source>
        <dbReference type="EMBL" id="XDU66578.1"/>
    </source>
</evidence>
<evidence type="ECO:0000256" key="1">
    <source>
        <dbReference type="SAM" id="Phobius"/>
    </source>
</evidence>
<protein>
    <submittedName>
        <fullName evidence="3">Uncharacterized protein</fullName>
    </submittedName>
</protein>
<reference evidence="3" key="1">
    <citation type="submission" date="2024-07" db="EMBL/GenBank/DDBJ databases">
        <authorList>
            <person name="Li X.-J."/>
            <person name="Wang X."/>
        </authorList>
    </citation>
    <scope>NUCLEOTIDE SEQUENCE</scope>
    <source>
        <strain evidence="3">HSP-334</strain>
    </source>
</reference>
<feature type="chain" id="PRO_5044282787" evidence="2">
    <location>
        <begin position="27"/>
        <end position="87"/>
    </location>
</feature>
<proteinExistence type="predicted"/>
<keyword evidence="1" id="KW-1133">Transmembrane helix</keyword>
<dbReference type="EMBL" id="CP165644">
    <property type="protein sequence ID" value="XDU66578.1"/>
    <property type="molecule type" value="Genomic_DNA"/>
</dbReference>
<dbReference type="RefSeq" id="WP_369710890.1">
    <property type="nucleotide sequence ID" value="NZ_CP165644.1"/>
</dbReference>
<feature type="transmembrane region" description="Helical" evidence="1">
    <location>
        <begin position="63"/>
        <end position="81"/>
    </location>
</feature>
<dbReference type="KEGG" id="lrug:AB8B22_09245"/>
<keyword evidence="2" id="KW-0732">Signal</keyword>
<accession>A0AB39VFU8</accession>
<evidence type="ECO:0000256" key="2">
    <source>
        <dbReference type="SAM" id="SignalP"/>
    </source>
</evidence>
<name>A0AB39VFU8_9FUSO</name>